<dbReference type="PROSITE" id="PS50043">
    <property type="entry name" value="HTH_LUXR_2"/>
    <property type="match status" value="1"/>
</dbReference>
<dbReference type="PANTHER" id="PTHR44688:SF16">
    <property type="entry name" value="DNA-BINDING TRANSCRIPTIONAL ACTIVATOR DEVR_DOSR"/>
    <property type="match status" value="1"/>
</dbReference>
<keyword evidence="3" id="KW-0804">Transcription</keyword>
<organism evidence="5 6">
    <name type="scientific">Mesobacillus campisalis</name>
    <dbReference type="NCBI Taxonomy" id="1408103"/>
    <lineage>
        <taxon>Bacteria</taxon>
        <taxon>Bacillati</taxon>
        <taxon>Bacillota</taxon>
        <taxon>Bacilli</taxon>
        <taxon>Bacillales</taxon>
        <taxon>Bacillaceae</taxon>
        <taxon>Mesobacillus</taxon>
    </lineage>
</organism>
<dbReference type="GO" id="GO:0003677">
    <property type="term" value="F:DNA binding"/>
    <property type="evidence" value="ECO:0007669"/>
    <property type="project" value="UniProtKB-KW"/>
</dbReference>
<dbReference type="InterPro" id="IPR000792">
    <property type="entry name" value="Tscrpt_reg_LuxR_C"/>
</dbReference>
<dbReference type="RefSeq" id="WP_046522688.1">
    <property type="nucleotide sequence ID" value="NZ_LAYY01000004.1"/>
</dbReference>
<dbReference type="PATRIC" id="fig|1408103.3.peg.1208"/>
<dbReference type="PANTHER" id="PTHR44688">
    <property type="entry name" value="DNA-BINDING TRANSCRIPTIONAL ACTIVATOR DEVR_DOSR"/>
    <property type="match status" value="1"/>
</dbReference>
<dbReference type="SUPFAM" id="SSF46894">
    <property type="entry name" value="C-terminal effector domain of the bipartite response regulators"/>
    <property type="match status" value="1"/>
</dbReference>
<dbReference type="InterPro" id="IPR016032">
    <property type="entry name" value="Sig_transdc_resp-reg_C-effctor"/>
</dbReference>
<dbReference type="Pfam" id="PF00196">
    <property type="entry name" value="GerE"/>
    <property type="match status" value="1"/>
</dbReference>
<keyword evidence="2" id="KW-0238">DNA-binding</keyword>
<name>A0A0M2T1S9_9BACI</name>
<dbReference type="InterPro" id="IPR036388">
    <property type="entry name" value="WH-like_DNA-bd_sf"/>
</dbReference>
<dbReference type="SMART" id="SM00421">
    <property type="entry name" value="HTH_LUXR"/>
    <property type="match status" value="1"/>
</dbReference>
<evidence type="ECO:0000259" key="4">
    <source>
        <dbReference type="PROSITE" id="PS50043"/>
    </source>
</evidence>
<proteinExistence type="predicted"/>
<reference evidence="5 6" key="1">
    <citation type="submission" date="2015-04" db="EMBL/GenBank/DDBJ databases">
        <title>Taxonomic description and genome sequence of Bacillus campisalis sp. nov., a novel member of the genus Bacillus isolated from solar saltern.</title>
        <authorList>
            <person name="Mathan Kumar R."/>
            <person name="Kaur G."/>
            <person name="Kumar A."/>
            <person name="Singh N.K."/>
            <person name="Kaur N."/>
            <person name="Kumar N."/>
            <person name="Mayilraj S."/>
        </authorList>
    </citation>
    <scope>NUCLEOTIDE SEQUENCE [LARGE SCALE GENOMIC DNA]</scope>
    <source>
        <strain evidence="5 6">SA2-6</strain>
    </source>
</reference>
<feature type="domain" description="HTH luxR-type" evidence="4">
    <location>
        <begin position="163"/>
        <end position="228"/>
    </location>
</feature>
<sequence>MVSNYTIQQAIQGLEDIASHEEQLFKVLETYMALFPVKNSYLVRYSPIGYLAEGVIYLSETEGVHIGEIREDIRSFPLIYSAINEKKAKYCKGVEYLKQVSIKYTIPSTMNSLLVVPICCGSFVFGYICSSDFEEDTLIDDQLLSSFTDYGKLVGKMLTSTEERQAARLLSRRELEVMRRIALGESTKEMASTMNISELTINQYVKTAVKKLGAKNRSHAVGELFRRGIHL</sequence>
<dbReference type="Gene3D" id="1.10.10.10">
    <property type="entry name" value="Winged helix-like DNA-binding domain superfamily/Winged helix DNA-binding domain"/>
    <property type="match status" value="1"/>
</dbReference>
<dbReference type="EMBL" id="LAYY01000004">
    <property type="protein sequence ID" value="KKK39197.1"/>
    <property type="molecule type" value="Genomic_DNA"/>
</dbReference>
<comment type="caution">
    <text evidence="5">The sequence shown here is derived from an EMBL/GenBank/DDBJ whole genome shotgun (WGS) entry which is preliminary data.</text>
</comment>
<keyword evidence="6" id="KW-1185">Reference proteome</keyword>
<evidence type="ECO:0000313" key="6">
    <source>
        <dbReference type="Proteomes" id="UP000034166"/>
    </source>
</evidence>
<dbReference type="PRINTS" id="PR00038">
    <property type="entry name" value="HTHLUXR"/>
</dbReference>
<dbReference type="GO" id="GO:0006355">
    <property type="term" value="P:regulation of DNA-templated transcription"/>
    <property type="evidence" value="ECO:0007669"/>
    <property type="project" value="InterPro"/>
</dbReference>
<evidence type="ECO:0000256" key="2">
    <source>
        <dbReference type="ARBA" id="ARBA00023125"/>
    </source>
</evidence>
<accession>A0A0M2T1S9</accession>
<keyword evidence="1" id="KW-0805">Transcription regulation</keyword>
<dbReference type="CDD" id="cd06170">
    <property type="entry name" value="LuxR_C_like"/>
    <property type="match status" value="1"/>
</dbReference>
<evidence type="ECO:0000313" key="5">
    <source>
        <dbReference type="EMBL" id="KKK39197.1"/>
    </source>
</evidence>
<dbReference type="Proteomes" id="UP000034166">
    <property type="component" value="Unassembled WGS sequence"/>
</dbReference>
<evidence type="ECO:0000256" key="3">
    <source>
        <dbReference type="ARBA" id="ARBA00023163"/>
    </source>
</evidence>
<dbReference type="OrthoDB" id="581422at2"/>
<protein>
    <submittedName>
        <fullName evidence="5">Transcriptional regulator</fullName>
    </submittedName>
</protein>
<gene>
    <name evidence="5" type="ORF">WQ57_05385</name>
</gene>
<dbReference type="AlphaFoldDB" id="A0A0M2T1S9"/>
<evidence type="ECO:0000256" key="1">
    <source>
        <dbReference type="ARBA" id="ARBA00023015"/>
    </source>
</evidence>